<gene>
    <name evidence="2" type="ORF">ACFPWV_37230</name>
</gene>
<protein>
    <submittedName>
        <fullName evidence="2">Sialidase family protein</fullName>
    </submittedName>
</protein>
<dbReference type="CDD" id="cd15482">
    <property type="entry name" value="Sialidase_non-viral"/>
    <property type="match status" value="1"/>
</dbReference>
<proteinExistence type="predicted"/>
<dbReference type="EMBL" id="JBHSKN010000040">
    <property type="protein sequence ID" value="MFC5245488.1"/>
    <property type="molecule type" value="Genomic_DNA"/>
</dbReference>
<keyword evidence="3" id="KW-1185">Reference proteome</keyword>
<name>A0ABW0E7C5_9ACTN</name>
<comment type="caution">
    <text evidence="2">The sequence shown here is derived from an EMBL/GenBank/DDBJ whole genome shotgun (WGS) entry which is preliminary data.</text>
</comment>
<sequence>MSDEQTPDEQSADEQPDHVLMSMSVSRDGGRTWSEPIEVMPGDELPSLMTSTWPPCECYRCVPIRRRELSESLRLVNERSRTRV</sequence>
<evidence type="ECO:0000313" key="3">
    <source>
        <dbReference type="Proteomes" id="UP001596035"/>
    </source>
</evidence>
<evidence type="ECO:0000256" key="1">
    <source>
        <dbReference type="SAM" id="MobiDB-lite"/>
    </source>
</evidence>
<organism evidence="2 3">
    <name type="scientific">Streptomyces atrovirens</name>
    <dbReference type="NCBI Taxonomy" id="285556"/>
    <lineage>
        <taxon>Bacteria</taxon>
        <taxon>Bacillati</taxon>
        <taxon>Actinomycetota</taxon>
        <taxon>Actinomycetes</taxon>
        <taxon>Kitasatosporales</taxon>
        <taxon>Streptomycetaceae</taxon>
        <taxon>Streptomyces</taxon>
    </lineage>
</organism>
<accession>A0ABW0E7C5</accession>
<dbReference type="RefSeq" id="WP_344563014.1">
    <property type="nucleotide sequence ID" value="NZ_BAAATG010000028.1"/>
</dbReference>
<dbReference type="Proteomes" id="UP001596035">
    <property type="component" value="Unassembled WGS sequence"/>
</dbReference>
<reference evidence="3" key="1">
    <citation type="journal article" date="2019" name="Int. J. Syst. Evol. Microbiol.">
        <title>The Global Catalogue of Microorganisms (GCM) 10K type strain sequencing project: providing services to taxonomists for standard genome sequencing and annotation.</title>
        <authorList>
            <consortium name="The Broad Institute Genomics Platform"/>
            <consortium name="The Broad Institute Genome Sequencing Center for Infectious Disease"/>
            <person name="Wu L."/>
            <person name="Ma J."/>
        </authorList>
    </citation>
    <scope>NUCLEOTIDE SEQUENCE [LARGE SCALE GENOMIC DNA]</scope>
    <source>
        <strain evidence="3">CGMCC 4.7131</strain>
    </source>
</reference>
<evidence type="ECO:0000313" key="2">
    <source>
        <dbReference type="EMBL" id="MFC5245488.1"/>
    </source>
</evidence>
<feature type="region of interest" description="Disordered" evidence="1">
    <location>
        <begin position="27"/>
        <end position="48"/>
    </location>
</feature>